<keyword evidence="4" id="KW-1185">Reference proteome</keyword>
<gene>
    <name evidence="3" type="ORF">FHW37_103956</name>
</gene>
<evidence type="ECO:0000256" key="1">
    <source>
        <dbReference type="SAM" id="Phobius"/>
    </source>
</evidence>
<name>A0A561QXP1_9HYPH</name>
<protein>
    <submittedName>
        <fullName evidence="3">Uncharacterized protein DUF4375</fullName>
    </submittedName>
</protein>
<dbReference type="Gene3D" id="1.20.1420.60">
    <property type="match status" value="1"/>
</dbReference>
<dbReference type="Proteomes" id="UP000320653">
    <property type="component" value="Unassembled WGS sequence"/>
</dbReference>
<keyword evidence="1" id="KW-0812">Transmembrane</keyword>
<evidence type="ECO:0000313" key="4">
    <source>
        <dbReference type="Proteomes" id="UP000320653"/>
    </source>
</evidence>
<evidence type="ECO:0000313" key="3">
    <source>
        <dbReference type="EMBL" id="TWF55082.1"/>
    </source>
</evidence>
<comment type="caution">
    <text evidence="3">The sequence shown here is derived from an EMBL/GenBank/DDBJ whole genome shotgun (WGS) entry which is preliminary data.</text>
</comment>
<dbReference type="AlphaFoldDB" id="A0A561QXP1"/>
<accession>A0A561QXP1</accession>
<proteinExistence type="predicted"/>
<organism evidence="3 4">
    <name type="scientific">Neorhizobium alkalisoli</name>
    <dbReference type="NCBI Taxonomy" id="528178"/>
    <lineage>
        <taxon>Bacteria</taxon>
        <taxon>Pseudomonadati</taxon>
        <taxon>Pseudomonadota</taxon>
        <taxon>Alphaproteobacteria</taxon>
        <taxon>Hyphomicrobiales</taxon>
        <taxon>Rhizobiaceae</taxon>
        <taxon>Rhizobium/Agrobacterium group</taxon>
        <taxon>Neorhizobium</taxon>
    </lineage>
</organism>
<reference evidence="3 4" key="1">
    <citation type="submission" date="2019-06" db="EMBL/GenBank/DDBJ databases">
        <title>Sorghum-associated microbial communities from plants grown in Nebraska, USA.</title>
        <authorList>
            <person name="Schachtman D."/>
        </authorList>
    </citation>
    <scope>NUCLEOTIDE SEQUENCE [LARGE SCALE GENOMIC DNA]</scope>
    <source>
        <strain evidence="3 4">1225</strain>
    </source>
</reference>
<dbReference type="OrthoDB" id="7989464at2"/>
<dbReference type="Pfam" id="PF14300">
    <property type="entry name" value="DMP19"/>
    <property type="match status" value="1"/>
</dbReference>
<feature type="domain" description="DNA mimic protein DMP19 C-terminal" evidence="2">
    <location>
        <begin position="308"/>
        <end position="398"/>
    </location>
</feature>
<dbReference type="InterPro" id="IPR025402">
    <property type="entry name" value="DMP19_C"/>
</dbReference>
<keyword evidence="1" id="KW-0472">Membrane</keyword>
<keyword evidence="1" id="KW-1133">Transmembrane helix</keyword>
<evidence type="ECO:0000259" key="2">
    <source>
        <dbReference type="Pfam" id="PF14300"/>
    </source>
</evidence>
<feature type="transmembrane region" description="Helical" evidence="1">
    <location>
        <begin position="59"/>
        <end position="79"/>
    </location>
</feature>
<sequence>MVVSGSRVGLSLGHCRQVSRQMLRSGMTFGLSGRSFGGCWGISSSAAAIRARWRAHWGLWLLAWFVLFMGCTMAAAVAATGSDRCDPEGWKHYPMWNALEARVVQLRSPDTFFRKDGEKAGELDFDLLPDEAGAARRREALKRGLNTYPEAERPILMLAAADGWTNPPDGLATFFVLMDSVFVDDIITVLEEQGLADHAKMLREGKTLFGPNFGTVKERYKLWMSDDDAKGIALDAALGELSARYRELPRLMYEAVERIKASPALEAIYEPIRAAASDDDRLQFLADSVTICADPFGDMTGTLERFSQLPKAYGQIMAVRYFEEEMLNGSVHQAFFNSSGYLMPEVLEALQEWGLTEQAAAVKKGMDMFPSPYPRDLTERREFMGKQGEDFDNTLYDLTGPVDDGAMHDAMIRVAREKGILPQ</sequence>
<dbReference type="EMBL" id="VIWP01000003">
    <property type="protein sequence ID" value="TWF55082.1"/>
    <property type="molecule type" value="Genomic_DNA"/>
</dbReference>